<evidence type="ECO:0000256" key="1">
    <source>
        <dbReference type="ARBA" id="ARBA00009865"/>
    </source>
</evidence>
<dbReference type="Pfam" id="PF04616">
    <property type="entry name" value="Glyco_hydro_43"/>
    <property type="match status" value="1"/>
</dbReference>
<dbReference type="Gene3D" id="2.60.120.260">
    <property type="entry name" value="Galactose-binding domain-like"/>
    <property type="match status" value="1"/>
</dbReference>
<dbReference type="PROSITE" id="PS51175">
    <property type="entry name" value="CBM6"/>
    <property type="match status" value="1"/>
</dbReference>
<comment type="similarity">
    <text evidence="1 8">Belongs to the glycosyl hydrolase 43 family.</text>
</comment>
<dbReference type="SUPFAM" id="SSF75005">
    <property type="entry name" value="Arabinanase/levansucrase/invertase"/>
    <property type="match status" value="1"/>
</dbReference>
<dbReference type="InterPro" id="IPR052176">
    <property type="entry name" value="Glycosyl_Hydrlase_43_Enz"/>
</dbReference>
<protein>
    <submittedName>
        <fullName evidence="11">Alpha-N-arabinofuranosidase</fullName>
    </submittedName>
</protein>
<keyword evidence="6 8" id="KW-0326">Glycosidase</keyword>
<dbReference type="Gene3D" id="2.115.10.20">
    <property type="entry name" value="Glycosyl hydrolase domain, family 43"/>
    <property type="match status" value="1"/>
</dbReference>
<dbReference type="OrthoDB" id="9803461at2"/>
<evidence type="ECO:0000259" key="10">
    <source>
        <dbReference type="PROSITE" id="PS51175"/>
    </source>
</evidence>
<evidence type="ECO:0000256" key="9">
    <source>
        <dbReference type="SAM" id="SignalP"/>
    </source>
</evidence>
<dbReference type="PANTHER" id="PTHR43772:SF2">
    <property type="entry name" value="PUTATIVE (AFU_ORTHOLOGUE AFUA_2G04480)-RELATED"/>
    <property type="match status" value="1"/>
</dbReference>
<evidence type="ECO:0000313" key="12">
    <source>
        <dbReference type="Proteomes" id="UP000216339"/>
    </source>
</evidence>
<dbReference type="SMART" id="SM00606">
    <property type="entry name" value="CBD_IV"/>
    <property type="match status" value="1"/>
</dbReference>
<gene>
    <name evidence="11" type="ORF">BSZ37_00520</name>
</gene>
<evidence type="ECO:0000256" key="5">
    <source>
        <dbReference type="ARBA" id="ARBA00023277"/>
    </source>
</evidence>
<dbReference type="InterPro" id="IPR023296">
    <property type="entry name" value="Glyco_hydro_beta-prop_sf"/>
</dbReference>
<evidence type="ECO:0000256" key="8">
    <source>
        <dbReference type="RuleBase" id="RU361187"/>
    </source>
</evidence>
<dbReference type="Proteomes" id="UP000216339">
    <property type="component" value="Unassembled WGS sequence"/>
</dbReference>
<dbReference type="InterPro" id="IPR008979">
    <property type="entry name" value="Galactose-bd-like_sf"/>
</dbReference>
<evidence type="ECO:0000256" key="2">
    <source>
        <dbReference type="ARBA" id="ARBA00022651"/>
    </source>
</evidence>
<evidence type="ECO:0000313" key="11">
    <source>
        <dbReference type="EMBL" id="PAP75039.1"/>
    </source>
</evidence>
<keyword evidence="2" id="KW-0858">Xylan degradation</keyword>
<feature type="domain" description="CBM6" evidence="10">
    <location>
        <begin position="313"/>
        <end position="438"/>
    </location>
</feature>
<dbReference type="AlphaFoldDB" id="A0A271IWW4"/>
<dbReference type="GO" id="GO:0030246">
    <property type="term" value="F:carbohydrate binding"/>
    <property type="evidence" value="ECO:0007669"/>
    <property type="project" value="InterPro"/>
</dbReference>
<dbReference type="CDD" id="cd04084">
    <property type="entry name" value="CBM6_xylanase-like"/>
    <property type="match status" value="1"/>
</dbReference>
<organism evidence="11 12">
    <name type="scientific">Rubrivirga marina</name>
    <dbReference type="NCBI Taxonomy" id="1196024"/>
    <lineage>
        <taxon>Bacteria</taxon>
        <taxon>Pseudomonadati</taxon>
        <taxon>Rhodothermota</taxon>
        <taxon>Rhodothermia</taxon>
        <taxon>Rhodothermales</taxon>
        <taxon>Rubricoccaceae</taxon>
        <taxon>Rubrivirga</taxon>
    </lineage>
</organism>
<dbReference type="CDD" id="cd08990">
    <property type="entry name" value="GH43_AXH_like"/>
    <property type="match status" value="1"/>
</dbReference>
<name>A0A271IWW4_9BACT</name>
<dbReference type="InterPro" id="IPR006584">
    <property type="entry name" value="Cellulose-bd_IV"/>
</dbReference>
<dbReference type="Pfam" id="PF03422">
    <property type="entry name" value="CBM_6"/>
    <property type="match status" value="1"/>
</dbReference>
<keyword evidence="2" id="KW-0624">Polysaccharide degradation</keyword>
<feature type="signal peptide" evidence="9">
    <location>
        <begin position="1"/>
        <end position="18"/>
    </location>
</feature>
<evidence type="ECO:0000256" key="7">
    <source>
        <dbReference type="PIRSR" id="PIRSR606710-2"/>
    </source>
</evidence>
<dbReference type="RefSeq" id="WP_095508667.1">
    <property type="nucleotide sequence ID" value="NZ_MQWD01000001.1"/>
</dbReference>
<accession>A0A271IWW4</accession>
<proteinExistence type="inferred from homology"/>
<dbReference type="SUPFAM" id="SSF49785">
    <property type="entry name" value="Galactose-binding domain-like"/>
    <property type="match status" value="1"/>
</dbReference>
<evidence type="ECO:0000256" key="6">
    <source>
        <dbReference type="ARBA" id="ARBA00023295"/>
    </source>
</evidence>
<keyword evidence="4 8" id="KW-0378">Hydrolase</keyword>
<sequence>MTRPLLALSLLCAVGAAAQNPLITDQFTADPTARVFGDRVYVYPSHDVNCGTDWFCMKDYHAFSSEDLVTWTDHGEILHQDDVPWVDASQNAMWAPDAVEKDGRYYFYFPAIGDSTTDARGRRIGVATASAPGGPFTPEPMPMEGVGGIDPNVLIDDDGQAYLYWSGRGLSGARLSDDMMSLASEPVRLDASFPEGFKEGPFVFKRDGTYYFTFPHVIHETEALAYATGPSPLGPFTYRGVFMEEHASGCWTNHHSFVERDGQWLLFYHHNDLSPDFDKNRSIRADSVFFNPNGTIQKVTPTHRGVGLVDAREPIQVDRYSHTSGAGVNVSFLDPDDPHEGWSVALAQNGAWVQFDAVDVGAAPPASVRLRVRSESGGTVKVRVGRDGAYTTADIELDAGDGWRTVEAPIENVPTGVRDVWVSLRSDGMVEVDWVRFE</sequence>
<dbReference type="GO" id="GO:0004553">
    <property type="term" value="F:hydrolase activity, hydrolyzing O-glycosyl compounds"/>
    <property type="evidence" value="ECO:0007669"/>
    <property type="project" value="InterPro"/>
</dbReference>
<dbReference type="InterPro" id="IPR006710">
    <property type="entry name" value="Glyco_hydro_43"/>
</dbReference>
<keyword evidence="12" id="KW-1185">Reference proteome</keyword>
<dbReference type="GO" id="GO:0045493">
    <property type="term" value="P:xylan catabolic process"/>
    <property type="evidence" value="ECO:0007669"/>
    <property type="project" value="UniProtKB-KW"/>
</dbReference>
<evidence type="ECO:0000256" key="4">
    <source>
        <dbReference type="ARBA" id="ARBA00022801"/>
    </source>
</evidence>
<comment type="caution">
    <text evidence="11">The sequence shown here is derived from an EMBL/GenBank/DDBJ whole genome shotgun (WGS) entry which is preliminary data.</text>
</comment>
<feature type="chain" id="PRO_5012199480" evidence="9">
    <location>
        <begin position="19"/>
        <end position="438"/>
    </location>
</feature>
<keyword evidence="5" id="KW-0119">Carbohydrate metabolism</keyword>
<dbReference type="EMBL" id="MQWD01000001">
    <property type="protein sequence ID" value="PAP75039.1"/>
    <property type="molecule type" value="Genomic_DNA"/>
</dbReference>
<feature type="site" description="Important for catalytic activity, responsible for pKa modulation of the active site Glu and correct orientation of both the proton donor and substrate" evidence="7">
    <location>
        <position position="150"/>
    </location>
</feature>
<evidence type="ECO:0000256" key="3">
    <source>
        <dbReference type="ARBA" id="ARBA00022729"/>
    </source>
</evidence>
<reference evidence="11 12" key="1">
    <citation type="submission" date="2016-11" db="EMBL/GenBank/DDBJ databases">
        <title>Study of marine rhodopsin-containing bacteria.</title>
        <authorList>
            <person name="Yoshizawa S."/>
            <person name="Kumagai Y."/>
            <person name="Kogure K."/>
        </authorList>
    </citation>
    <scope>NUCLEOTIDE SEQUENCE [LARGE SCALE GENOMIC DNA]</scope>
    <source>
        <strain evidence="11 12">SAORIC-28</strain>
    </source>
</reference>
<keyword evidence="3 9" id="KW-0732">Signal</keyword>
<dbReference type="PANTHER" id="PTHR43772">
    <property type="entry name" value="ENDO-1,4-BETA-XYLANASE"/>
    <property type="match status" value="1"/>
</dbReference>
<dbReference type="InterPro" id="IPR005084">
    <property type="entry name" value="CBM6"/>
</dbReference>